<accession>A0ABD5XMK7</accession>
<organism evidence="2 3">
    <name type="scientific">Halobaculum litoreum</name>
    <dbReference type="NCBI Taxonomy" id="3031998"/>
    <lineage>
        <taxon>Archaea</taxon>
        <taxon>Methanobacteriati</taxon>
        <taxon>Methanobacteriota</taxon>
        <taxon>Stenosarchaea group</taxon>
        <taxon>Halobacteria</taxon>
        <taxon>Halobacteriales</taxon>
        <taxon>Haloferacaceae</taxon>
        <taxon>Halobaculum</taxon>
    </lineage>
</organism>
<sequence>MIDFYEYETRADGTEYRYGDRWRSFGVEPHTIEVADAPDEEVTVKKSAHGAVLRAGAGGDEFRSNSASRGPACRRRGRRTPSSR</sequence>
<dbReference type="InterPro" id="IPR043146">
    <property type="entry name" value="Penicillin_amidase_N_B-knob"/>
</dbReference>
<dbReference type="Proteomes" id="UP001596368">
    <property type="component" value="Unassembled WGS sequence"/>
</dbReference>
<dbReference type="EMBL" id="JBHSZG010000001">
    <property type="protein sequence ID" value="MFC7136268.1"/>
    <property type="molecule type" value="Genomic_DNA"/>
</dbReference>
<protein>
    <submittedName>
        <fullName evidence="2">Penicillin acylase family protein</fullName>
    </submittedName>
</protein>
<name>A0ABD5XMK7_9EURY</name>
<feature type="compositionally biased region" description="Basic residues" evidence="1">
    <location>
        <begin position="72"/>
        <end position="84"/>
    </location>
</feature>
<evidence type="ECO:0000313" key="2">
    <source>
        <dbReference type="EMBL" id="MFC7136268.1"/>
    </source>
</evidence>
<evidence type="ECO:0000313" key="3">
    <source>
        <dbReference type="Proteomes" id="UP001596368"/>
    </source>
</evidence>
<evidence type="ECO:0000256" key="1">
    <source>
        <dbReference type="SAM" id="MobiDB-lite"/>
    </source>
</evidence>
<dbReference type="InterPro" id="IPR029055">
    <property type="entry name" value="Ntn_hydrolases_N"/>
</dbReference>
<dbReference type="Pfam" id="PF01804">
    <property type="entry name" value="Penicil_amidase"/>
    <property type="match status" value="1"/>
</dbReference>
<reference evidence="2 3" key="1">
    <citation type="journal article" date="2019" name="Int. J. Syst. Evol. Microbiol.">
        <title>The Global Catalogue of Microorganisms (GCM) 10K type strain sequencing project: providing services to taxonomists for standard genome sequencing and annotation.</title>
        <authorList>
            <consortium name="The Broad Institute Genomics Platform"/>
            <consortium name="The Broad Institute Genome Sequencing Center for Infectious Disease"/>
            <person name="Wu L."/>
            <person name="Ma J."/>
        </authorList>
    </citation>
    <scope>NUCLEOTIDE SEQUENCE [LARGE SCALE GENOMIC DNA]</scope>
    <source>
        <strain evidence="2 3">DT92</strain>
    </source>
</reference>
<dbReference type="InterPro" id="IPR002692">
    <property type="entry name" value="S45"/>
</dbReference>
<comment type="caution">
    <text evidence="2">The sequence shown here is derived from an EMBL/GenBank/DDBJ whole genome shotgun (WGS) entry which is preliminary data.</text>
</comment>
<gene>
    <name evidence="2" type="ORF">ACFQRB_06285</name>
</gene>
<feature type="region of interest" description="Disordered" evidence="1">
    <location>
        <begin position="56"/>
        <end position="84"/>
    </location>
</feature>
<proteinExistence type="predicted"/>
<dbReference type="AlphaFoldDB" id="A0ABD5XMK7"/>
<keyword evidence="3" id="KW-1185">Reference proteome</keyword>
<dbReference type="SUPFAM" id="SSF56235">
    <property type="entry name" value="N-terminal nucleophile aminohydrolases (Ntn hydrolases)"/>
    <property type="match status" value="1"/>
</dbReference>
<dbReference type="Gene3D" id="2.30.120.10">
    <property type="match status" value="1"/>
</dbReference>